<keyword evidence="1" id="KW-0812">Transmembrane</keyword>
<keyword evidence="3" id="KW-1185">Reference proteome</keyword>
<evidence type="ECO:0000256" key="1">
    <source>
        <dbReference type="SAM" id="Phobius"/>
    </source>
</evidence>
<dbReference type="PANTHER" id="PTHR11319">
    <property type="entry name" value="G PROTEIN-COUPLED RECEPTOR-RELATED"/>
    <property type="match status" value="1"/>
</dbReference>
<reference evidence="2 3" key="1">
    <citation type="journal article" date="2017" name="PLoS Biol.">
        <title>The sea cucumber genome provides insights into morphological evolution and visceral regeneration.</title>
        <authorList>
            <person name="Zhang X."/>
            <person name="Sun L."/>
            <person name="Yuan J."/>
            <person name="Sun Y."/>
            <person name="Gao Y."/>
            <person name="Zhang L."/>
            <person name="Li S."/>
            <person name="Dai H."/>
            <person name="Hamel J.F."/>
            <person name="Liu C."/>
            <person name="Yu Y."/>
            <person name="Liu S."/>
            <person name="Lin W."/>
            <person name="Guo K."/>
            <person name="Jin S."/>
            <person name="Xu P."/>
            <person name="Storey K.B."/>
            <person name="Huan P."/>
            <person name="Zhang T."/>
            <person name="Zhou Y."/>
            <person name="Zhang J."/>
            <person name="Lin C."/>
            <person name="Li X."/>
            <person name="Xing L."/>
            <person name="Huo D."/>
            <person name="Sun M."/>
            <person name="Wang L."/>
            <person name="Mercier A."/>
            <person name="Li F."/>
            <person name="Yang H."/>
            <person name="Xiang J."/>
        </authorList>
    </citation>
    <scope>NUCLEOTIDE SEQUENCE [LARGE SCALE GENOMIC DNA]</scope>
    <source>
        <strain evidence="2">Shaxun</strain>
        <tissue evidence="2">Muscle</tissue>
    </source>
</reference>
<evidence type="ECO:0008006" key="4">
    <source>
        <dbReference type="Google" id="ProtNLM"/>
    </source>
</evidence>
<organism evidence="2 3">
    <name type="scientific">Stichopus japonicus</name>
    <name type="common">Sea cucumber</name>
    <dbReference type="NCBI Taxonomy" id="307972"/>
    <lineage>
        <taxon>Eukaryota</taxon>
        <taxon>Metazoa</taxon>
        <taxon>Echinodermata</taxon>
        <taxon>Eleutherozoa</taxon>
        <taxon>Echinozoa</taxon>
        <taxon>Holothuroidea</taxon>
        <taxon>Aspidochirotacea</taxon>
        <taxon>Aspidochirotida</taxon>
        <taxon>Stichopodidae</taxon>
        <taxon>Apostichopus</taxon>
    </lineage>
</organism>
<accession>A0A2G8KA77</accession>
<dbReference type="PANTHER" id="PTHR11319:SF35">
    <property type="entry name" value="OUTER MEMBRANE PROTEIN PMPC-RELATED"/>
    <property type="match status" value="1"/>
</dbReference>
<dbReference type="OrthoDB" id="10062419at2759"/>
<proteinExistence type="predicted"/>
<feature type="transmembrane region" description="Helical" evidence="1">
    <location>
        <begin position="183"/>
        <end position="208"/>
    </location>
</feature>
<evidence type="ECO:0000313" key="3">
    <source>
        <dbReference type="Proteomes" id="UP000230750"/>
    </source>
</evidence>
<gene>
    <name evidence="2" type="ORF">BSL78_18242</name>
</gene>
<dbReference type="EMBL" id="MRZV01000746">
    <property type="protein sequence ID" value="PIK44904.1"/>
    <property type="molecule type" value="Genomic_DNA"/>
</dbReference>
<name>A0A2G8KA77_STIJA</name>
<keyword evidence="1" id="KW-1133">Transmembrane helix</keyword>
<sequence>MRPFKQFLIPIPDVESCLLFRKRDYSTLFQDDKISRYGLKYYRYLYGNRIYNFDARSLSEIPGSTAITCVNPLNLPTVKVERASIAQELHIDGFNCITFLEYSNCTPCTIGTYGDTVVGGCHPCPVGGFYQDDIAQTAPSQSKWKIPCKLCNKGTYVKKDQDRKFNVTRLRSDFDVDCTGLQVYHVSAFILTVIYVIAFPAALLYLLCKNFCLPTRKKDSLIDDLPPDNTDDPTDLSALTNSPTYPSPPIWLNFLSENYKREFWFWEIVELARKVTQTLLITLFGWEDRLTVILTTCISVLFLLLHARYRPMKSSYEQGLQMFSLTVIFINVIVAANDFPDEHENSIITVLVVLNVIVLVIIAGKRRYVEQHCDH</sequence>
<comment type="caution">
    <text evidence="2">The sequence shown here is derived from an EMBL/GenBank/DDBJ whole genome shotgun (WGS) entry which is preliminary data.</text>
</comment>
<dbReference type="Gene3D" id="2.10.50.10">
    <property type="entry name" value="Tumor Necrosis Factor Receptor, subunit A, domain 2"/>
    <property type="match status" value="1"/>
</dbReference>
<dbReference type="AlphaFoldDB" id="A0A2G8KA77"/>
<feature type="transmembrane region" description="Helical" evidence="1">
    <location>
        <begin position="345"/>
        <end position="363"/>
    </location>
</feature>
<protein>
    <recommendedName>
        <fullName evidence="4">Tyrosine-protein kinase ephrin type A/B receptor-like domain-containing protein</fullName>
    </recommendedName>
</protein>
<keyword evidence="1" id="KW-0472">Membrane</keyword>
<dbReference type="Proteomes" id="UP000230750">
    <property type="component" value="Unassembled WGS sequence"/>
</dbReference>
<feature type="transmembrane region" description="Helical" evidence="1">
    <location>
        <begin position="319"/>
        <end position="339"/>
    </location>
</feature>
<evidence type="ECO:0000313" key="2">
    <source>
        <dbReference type="EMBL" id="PIK44904.1"/>
    </source>
</evidence>